<evidence type="ECO:0000313" key="2">
    <source>
        <dbReference type="EMBL" id="PRB86038.1"/>
    </source>
</evidence>
<keyword evidence="4" id="KW-1185">Reference proteome</keyword>
<dbReference type="PANTHER" id="PTHR39535:SF2">
    <property type="entry name" value="HTTM DOMAIN-CONTAINING PROTEIN"/>
    <property type="match status" value="1"/>
</dbReference>
<dbReference type="InterPro" id="IPR052964">
    <property type="entry name" value="Sporulation_signal_mat"/>
</dbReference>
<reference evidence="4 5" key="1">
    <citation type="submission" date="2017-09" db="EMBL/GenBank/DDBJ databases">
        <title>Genomic, metabolic, and phenotypic characteristics of bacterial isolates from the natural microbiome of the model nematode Caenorhabditis elegans.</title>
        <authorList>
            <person name="Zimmermann J."/>
            <person name="Obeng N."/>
            <person name="Yang W."/>
            <person name="Obeng O."/>
            <person name="Kissoyan K."/>
            <person name="Pees B."/>
            <person name="Dirksen P."/>
            <person name="Hoppner M."/>
            <person name="Franke A."/>
            <person name="Rosenstiel P."/>
            <person name="Leippe M."/>
            <person name="Dierking K."/>
            <person name="Kaleta C."/>
            <person name="Schulenburg H."/>
        </authorList>
    </citation>
    <scope>NUCLEOTIDE SEQUENCE [LARGE SCALE GENOMIC DNA]</scope>
    <source>
        <strain evidence="2 5">MYb25</strain>
        <strain evidence="3 4">MYb44</strain>
    </source>
</reference>
<comment type="caution">
    <text evidence="2">The sequence shown here is derived from an EMBL/GenBank/DDBJ whole genome shotgun (WGS) entry which is preliminary data.</text>
</comment>
<dbReference type="AlphaFoldDB" id="A0A2S9CZU0"/>
<feature type="transmembrane region" description="Helical" evidence="1">
    <location>
        <begin position="202"/>
        <end position="226"/>
    </location>
</feature>
<dbReference type="RefSeq" id="WP_105680776.1">
    <property type="nucleotide sequence ID" value="NZ_JBBGZD010000001.1"/>
</dbReference>
<dbReference type="EMBL" id="PCPH01000001">
    <property type="protein sequence ID" value="PRB91791.1"/>
    <property type="molecule type" value="Genomic_DNA"/>
</dbReference>
<evidence type="ECO:0000313" key="4">
    <source>
        <dbReference type="Proteomes" id="UP000238325"/>
    </source>
</evidence>
<dbReference type="OrthoDB" id="1496138at2"/>
<feature type="transmembrane region" description="Helical" evidence="1">
    <location>
        <begin position="164"/>
        <end position="182"/>
    </location>
</feature>
<feature type="transmembrane region" description="Helical" evidence="1">
    <location>
        <begin position="238"/>
        <end position="266"/>
    </location>
</feature>
<protein>
    <recommendedName>
        <fullName evidence="6">HTTM domain-containing protein</fullName>
    </recommendedName>
</protein>
<feature type="transmembrane region" description="Helical" evidence="1">
    <location>
        <begin position="90"/>
        <end position="119"/>
    </location>
</feature>
<sequence>MDRIYTFFFTQQNNNFWLTFFRIAISLLIIIHFVSILPDFKNLYSVNEGVIGYNVTDIFVPDYLINLPKIIIFFDTIGIAPDTTILSFKILFLAALGTLLLGYKQNLSALIVLFLQIALVKTNSYYAYGVDFFTSMSLFYLAIIPRDLSSLALSPFKRLFQIHVSIVYFFAGFDKIIGTNWWNGENIWKAINLPFATNTYDITFLGHFPILLTVFGLLTVILELTYPFFVWQPKISKYWIYLTILMHVGIAFILNLYFFSSIMIIWNLTLLFSFNNEKPTQS</sequence>
<gene>
    <name evidence="2" type="ORF">CQ022_07245</name>
    <name evidence="3" type="ORF">CQ033_00915</name>
</gene>
<dbReference type="EMBL" id="PCPP01000001">
    <property type="protein sequence ID" value="PRB86038.1"/>
    <property type="molecule type" value="Genomic_DNA"/>
</dbReference>
<keyword evidence="1" id="KW-1133">Transmembrane helix</keyword>
<evidence type="ECO:0008006" key="6">
    <source>
        <dbReference type="Google" id="ProtNLM"/>
    </source>
</evidence>
<evidence type="ECO:0000256" key="1">
    <source>
        <dbReference type="SAM" id="Phobius"/>
    </source>
</evidence>
<evidence type="ECO:0000313" key="3">
    <source>
        <dbReference type="EMBL" id="PRB91791.1"/>
    </source>
</evidence>
<dbReference type="PANTHER" id="PTHR39535">
    <property type="entry name" value="SPORULATION-DELAYING PROTEIN SDPB"/>
    <property type="match status" value="1"/>
</dbReference>
<keyword evidence="1" id="KW-0472">Membrane</keyword>
<keyword evidence="1" id="KW-0812">Transmembrane</keyword>
<feature type="transmembrane region" description="Helical" evidence="1">
    <location>
        <begin position="16"/>
        <end position="37"/>
    </location>
</feature>
<dbReference type="Proteomes" id="UP000238534">
    <property type="component" value="Unassembled WGS sequence"/>
</dbReference>
<evidence type="ECO:0000313" key="5">
    <source>
        <dbReference type="Proteomes" id="UP000238534"/>
    </source>
</evidence>
<proteinExistence type="predicted"/>
<accession>A0A2S9CZU0</accession>
<dbReference type="Proteomes" id="UP000238325">
    <property type="component" value="Unassembled WGS sequence"/>
</dbReference>
<feature type="transmembrane region" description="Helical" evidence="1">
    <location>
        <begin position="125"/>
        <end position="143"/>
    </location>
</feature>
<organism evidence="2 5">
    <name type="scientific">Chryseobacterium culicis</name>
    <dbReference type="NCBI Taxonomy" id="680127"/>
    <lineage>
        <taxon>Bacteria</taxon>
        <taxon>Pseudomonadati</taxon>
        <taxon>Bacteroidota</taxon>
        <taxon>Flavobacteriia</taxon>
        <taxon>Flavobacteriales</taxon>
        <taxon>Weeksellaceae</taxon>
        <taxon>Chryseobacterium group</taxon>
        <taxon>Chryseobacterium</taxon>
    </lineage>
</organism>
<name>A0A2S9CZU0_CHRCI</name>